<dbReference type="Proteomes" id="UP000006039">
    <property type="component" value="Unassembled WGS sequence"/>
</dbReference>
<accession>J3P0W9</accession>
<reference evidence="1" key="3">
    <citation type="submission" date="2010-09" db="EMBL/GenBank/DDBJ databases">
        <title>Annotation of Gaeumannomyces graminis var. tritici R3-111a-1.</title>
        <authorList>
            <consortium name="The Broad Institute Genome Sequencing Platform"/>
            <person name="Ma L.-J."/>
            <person name="Dead R."/>
            <person name="Young S.K."/>
            <person name="Zeng Q."/>
            <person name="Gargeya S."/>
            <person name="Fitzgerald M."/>
            <person name="Haas B."/>
            <person name="Abouelleil A."/>
            <person name="Alvarado L."/>
            <person name="Arachchi H.M."/>
            <person name="Berlin A."/>
            <person name="Brown A."/>
            <person name="Chapman S.B."/>
            <person name="Chen Z."/>
            <person name="Dunbar C."/>
            <person name="Freedman E."/>
            <person name="Gearin G."/>
            <person name="Gellesch M."/>
            <person name="Goldberg J."/>
            <person name="Griggs A."/>
            <person name="Gujja S."/>
            <person name="Heiman D."/>
            <person name="Howarth C."/>
            <person name="Larson L."/>
            <person name="Lui A."/>
            <person name="MacDonald P.J.P."/>
            <person name="Mehta T."/>
            <person name="Montmayeur A."/>
            <person name="Murphy C."/>
            <person name="Neiman D."/>
            <person name="Pearson M."/>
            <person name="Priest M."/>
            <person name="Roberts A."/>
            <person name="Saif S."/>
            <person name="Shea T."/>
            <person name="Shenoy N."/>
            <person name="Sisk P."/>
            <person name="Stolte C."/>
            <person name="Sykes S."/>
            <person name="Yandava C."/>
            <person name="Wortman J."/>
            <person name="Nusbaum C."/>
            <person name="Birren B."/>
        </authorList>
    </citation>
    <scope>NUCLEOTIDE SEQUENCE</scope>
    <source>
        <strain evidence="1">R3-111a-1</strain>
    </source>
</reference>
<dbReference type="HOGENOM" id="CLU_3125166_0_0_1"/>
<reference evidence="1" key="2">
    <citation type="submission" date="2010-07" db="EMBL/GenBank/DDBJ databases">
        <authorList>
            <consortium name="The Broad Institute Genome Sequencing Platform"/>
            <consortium name="Broad Institute Genome Sequencing Center for Infectious Disease"/>
            <person name="Ma L.-J."/>
            <person name="Dead R."/>
            <person name="Young S."/>
            <person name="Zeng Q."/>
            <person name="Koehrsen M."/>
            <person name="Alvarado L."/>
            <person name="Berlin A."/>
            <person name="Chapman S.B."/>
            <person name="Chen Z."/>
            <person name="Freedman E."/>
            <person name="Gellesch M."/>
            <person name="Goldberg J."/>
            <person name="Griggs A."/>
            <person name="Gujja S."/>
            <person name="Heilman E.R."/>
            <person name="Heiman D."/>
            <person name="Hepburn T."/>
            <person name="Howarth C."/>
            <person name="Jen D."/>
            <person name="Larson L."/>
            <person name="Mehta T."/>
            <person name="Neiman D."/>
            <person name="Pearson M."/>
            <person name="Roberts A."/>
            <person name="Saif S."/>
            <person name="Shea T."/>
            <person name="Shenoy N."/>
            <person name="Sisk P."/>
            <person name="Stolte C."/>
            <person name="Sykes S."/>
            <person name="Walk T."/>
            <person name="White J."/>
            <person name="Yandava C."/>
            <person name="Haas B."/>
            <person name="Nusbaum C."/>
            <person name="Birren B."/>
        </authorList>
    </citation>
    <scope>NUCLEOTIDE SEQUENCE</scope>
    <source>
        <strain evidence="1">R3-111a-1</strain>
    </source>
</reference>
<keyword evidence="3" id="KW-1185">Reference proteome</keyword>
<dbReference type="VEuPathDB" id="FungiDB:GGTG_07165"/>
<dbReference type="RefSeq" id="XP_009223253.1">
    <property type="nucleotide sequence ID" value="XM_009224989.1"/>
</dbReference>
<evidence type="ECO:0008006" key="4">
    <source>
        <dbReference type="Google" id="ProtNLM"/>
    </source>
</evidence>
<dbReference type="EMBL" id="GL385397">
    <property type="protein sequence ID" value="EJT77253.1"/>
    <property type="molecule type" value="Genomic_DNA"/>
</dbReference>
<evidence type="ECO:0000313" key="3">
    <source>
        <dbReference type="Proteomes" id="UP000006039"/>
    </source>
</evidence>
<dbReference type="EnsemblFungi" id="EJT77253">
    <property type="protein sequence ID" value="EJT77253"/>
    <property type="gene ID" value="GGTG_07165"/>
</dbReference>
<evidence type="ECO:0000313" key="1">
    <source>
        <dbReference type="EMBL" id="EJT77253.1"/>
    </source>
</evidence>
<reference evidence="2" key="4">
    <citation type="journal article" date="2015" name="G3 (Bethesda)">
        <title>Genome sequences of three phytopathogenic species of the Magnaporthaceae family of fungi.</title>
        <authorList>
            <person name="Okagaki L.H."/>
            <person name="Nunes C.C."/>
            <person name="Sailsbery J."/>
            <person name="Clay B."/>
            <person name="Brown D."/>
            <person name="John T."/>
            <person name="Oh Y."/>
            <person name="Young N."/>
            <person name="Fitzgerald M."/>
            <person name="Haas B.J."/>
            <person name="Zeng Q."/>
            <person name="Young S."/>
            <person name="Adiconis X."/>
            <person name="Fan L."/>
            <person name="Levin J.Z."/>
            <person name="Mitchell T.K."/>
            <person name="Okubara P.A."/>
            <person name="Farman M.L."/>
            <person name="Kohn L.M."/>
            <person name="Birren B."/>
            <person name="Ma L.-J."/>
            <person name="Dean R.A."/>
        </authorList>
    </citation>
    <scope>NUCLEOTIDE SEQUENCE</scope>
    <source>
        <strain evidence="2">R3-111a-1</strain>
    </source>
</reference>
<gene>
    <name evidence="2" type="primary">20347623</name>
    <name evidence="1" type="ORF">GGTG_07165</name>
</gene>
<proteinExistence type="predicted"/>
<reference evidence="2" key="5">
    <citation type="submission" date="2018-04" db="UniProtKB">
        <authorList>
            <consortium name="EnsemblFungi"/>
        </authorList>
    </citation>
    <scope>IDENTIFICATION</scope>
    <source>
        <strain evidence="2">R3-111a-1</strain>
    </source>
</reference>
<dbReference type="AlphaFoldDB" id="J3P0W9"/>
<dbReference type="GeneID" id="20347623"/>
<organism evidence="1">
    <name type="scientific">Gaeumannomyces tritici (strain R3-111a-1)</name>
    <name type="common">Wheat and barley take-all root rot fungus</name>
    <name type="synonym">Gaeumannomyces graminis var. tritici</name>
    <dbReference type="NCBI Taxonomy" id="644352"/>
    <lineage>
        <taxon>Eukaryota</taxon>
        <taxon>Fungi</taxon>
        <taxon>Dikarya</taxon>
        <taxon>Ascomycota</taxon>
        <taxon>Pezizomycotina</taxon>
        <taxon>Sordariomycetes</taxon>
        <taxon>Sordariomycetidae</taxon>
        <taxon>Magnaporthales</taxon>
        <taxon>Magnaporthaceae</taxon>
        <taxon>Gaeumannomyces</taxon>
    </lineage>
</organism>
<evidence type="ECO:0000313" key="2">
    <source>
        <dbReference type="EnsemblFungi" id="EJT77253"/>
    </source>
</evidence>
<reference evidence="3" key="1">
    <citation type="submission" date="2010-07" db="EMBL/GenBank/DDBJ databases">
        <title>The genome sequence of Gaeumannomyces graminis var. tritici strain R3-111a-1.</title>
        <authorList>
            <consortium name="The Broad Institute Genome Sequencing Platform"/>
            <person name="Ma L.-J."/>
            <person name="Dead R."/>
            <person name="Young S."/>
            <person name="Zeng Q."/>
            <person name="Koehrsen M."/>
            <person name="Alvarado L."/>
            <person name="Berlin A."/>
            <person name="Chapman S.B."/>
            <person name="Chen Z."/>
            <person name="Freedman E."/>
            <person name="Gellesch M."/>
            <person name="Goldberg J."/>
            <person name="Griggs A."/>
            <person name="Gujja S."/>
            <person name="Heilman E.R."/>
            <person name="Heiman D."/>
            <person name="Hepburn T."/>
            <person name="Howarth C."/>
            <person name="Jen D."/>
            <person name="Larson L."/>
            <person name="Mehta T."/>
            <person name="Neiman D."/>
            <person name="Pearson M."/>
            <person name="Roberts A."/>
            <person name="Saif S."/>
            <person name="Shea T."/>
            <person name="Shenoy N."/>
            <person name="Sisk P."/>
            <person name="Stolte C."/>
            <person name="Sykes S."/>
            <person name="Walk T."/>
            <person name="White J."/>
            <person name="Yandava C."/>
            <person name="Haas B."/>
            <person name="Nusbaum C."/>
            <person name="Birren B."/>
        </authorList>
    </citation>
    <scope>NUCLEOTIDE SEQUENCE [LARGE SCALE GENOMIC DNA]</scope>
    <source>
        <strain evidence="3">R3-111a-1</strain>
    </source>
</reference>
<name>J3P0W9_GAET3</name>
<sequence length="50" mass="5221">MSAATATAAAVAEANQCRKMVSIDIGTTFTKCALVHLKPGHEHEIQVVIG</sequence>
<protein>
    <recommendedName>
        <fullName evidence="4">Hydantoinase A/oxoprolinase domain-containing protein</fullName>
    </recommendedName>
</protein>